<dbReference type="EMBL" id="BMAR01000001">
    <property type="protein sequence ID" value="GFR40472.1"/>
    <property type="molecule type" value="Genomic_DNA"/>
</dbReference>
<evidence type="ECO:0000313" key="8">
    <source>
        <dbReference type="EMBL" id="GFR40472.1"/>
    </source>
</evidence>
<accession>A0AAD3DGR7</accession>
<evidence type="ECO:0000256" key="2">
    <source>
        <dbReference type="ARBA" id="ARBA00005679"/>
    </source>
</evidence>
<dbReference type="GO" id="GO:0005576">
    <property type="term" value="C:extracellular region"/>
    <property type="evidence" value="ECO:0007669"/>
    <property type="project" value="UniProtKB-SubCell"/>
</dbReference>
<name>A0AAD3DGR7_9CHLO</name>
<evidence type="ECO:0000313" key="9">
    <source>
        <dbReference type="Proteomes" id="UP001054857"/>
    </source>
</evidence>
<keyword evidence="9" id="KW-1185">Reference proteome</keyword>
<feature type="signal peptide" evidence="7">
    <location>
        <begin position="1"/>
        <end position="19"/>
    </location>
</feature>
<dbReference type="PANTHER" id="PTHR13234">
    <property type="entry name" value="GAMMA-INTERFERON INDUCIBLE LYSOSOMAL THIOL REDUCTASE GILT"/>
    <property type="match status" value="1"/>
</dbReference>
<feature type="compositionally biased region" description="Acidic residues" evidence="6">
    <location>
        <begin position="247"/>
        <end position="262"/>
    </location>
</feature>
<evidence type="ECO:0000256" key="4">
    <source>
        <dbReference type="ARBA" id="ARBA00022729"/>
    </source>
</evidence>
<dbReference type="Pfam" id="PF03227">
    <property type="entry name" value="GILT"/>
    <property type="match status" value="1"/>
</dbReference>
<evidence type="ECO:0000256" key="7">
    <source>
        <dbReference type="SAM" id="SignalP"/>
    </source>
</evidence>
<comment type="similarity">
    <text evidence="2">Belongs to the GILT family.</text>
</comment>
<evidence type="ECO:0000256" key="3">
    <source>
        <dbReference type="ARBA" id="ARBA00022525"/>
    </source>
</evidence>
<evidence type="ECO:0000256" key="6">
    <source>
        <dbReference type="SAM" id="MobiDB-lite"/>
    </source>
</evidence>
<organism evidence="8 9">
    <name type="scientific">Astrephomene gubernaculifera</name>
    <dbReference type="NCBI Taxonomy" id="47775"/>
    <lineage>
        <taxon>Eukaryota</taxon>
        <taxon>Viridiplantae</taxon>
        <taxon>Chlorophyta</taxon>
        <taxon>core chlorophytes</taxon>
        <taxon>Chlorophyceae</taxon>
        <taxon>CS clade</taxon>
        <taxon>Chlamydomonadales</taxon>
        <taxon>Astrephomenaceae</taxon>
        <taxon>Astrephomene</taxon>
    </lineage>
</organism>
<proteinExistence type="inferred from homology"/>
<feature type="chain" id="PRO_5042064717" description="Gamma-interferon-inducible lysosomal thiol reductase" evidence="7">
    <location>
        <begin position="20"/>
        <end position="262"/>
    </location>
</feature>
<dbReference type="PANTHER" id="PTHR13234:SF8">
    <property type="entry name" value="GAMMA-INTERFERON-INDUCIBLE LYSOSOMAL THIOL REDUCTASE"/>
    <property type="match status" value="1"/>
</dbReference>
<evidence type="ECO:0000256" key="1">
    <source>
        <dbReference type="ARBA" id="ARBA00004613"/>
    </source>
</evidence>
<gene>
    <name evidence="8" type="ORF">Agub_g1035</name>
</gene>
<feature type="region of interest" description="Disordered" evidence="6">
    <location>
        <begin position="235"/>
        <end position="262"/>
    </location>
</feature>
<comment type="subcellular location">
    <subcellularLocation>
        <location evidence="1">Secreted</location>
    </subcellularLocation>
</comment>
<dbReference type="InterPro" id="IPR004911">
    <property type="entry name" value="Interferon-induced_GILT"/>
</dbReference>
<evidence type="ECO:0000256" key="5">
    <source>
        <dbReference type="ARBA" id="ARBA00023180"/>
    </source>
</evidence>
<dbReference type="AlphaFoldDB" id="A0AAD3DGR7"/>
<keyword evidence="3" id="KW-0964">Secreted</keyword>
<comment type="caution">
    <text evidence="8">The sequence shown here is derived from an EMBL/GenBank/DDBJ whole genome shotgun (WGS) entry which is preliminary data.</text>
</comment>
<protein>
    <recommendedName>
        <fullName evidence="10">Gamma-interferon-inducible lysosomal thiol reductase</fullName>
    </recommendedName>
</protein>
<sequence length="262" mass="27817">MQGFHIIAALAVLLAPAVAAAGRDITTTKIRPFNDPVTDKHRVLIELFVMSRCPDARRAEARFDEVLRSVHSIADIRTVYIANQAQDGGIACMHGPDECAGNVQQLCAAKYGRQGVQAGTDPFSLGWSFIMCQNANFTDVGSPALAEACLQSARFPPAQAARVRACWSGPEGGRLLAASAGEALRRRVHTSCTVFVGGDYRCTQDGGQWRDCPGGSQVADFIASVCGSYRAEAGRWPEGACGAEPREEGEGEEGGGEEEGGR</sequence>
<keyword evidence="4 7" id="KW-0732">Signal</keyword>
<dbReference type="Proteomes" id="UP001054857">
    <property type="component" value="Unassembled WGS sequence"/>
</dbReference>
<evidence type="ECO:0008006" key="10">
    <source>
        <dbReference type="Google" id="ProtNLM"/>
    </source>
</evidence>
<reference evidence="8 9" key="1">
    <citation type="journal article" date="2021" name="Sci. Rep.">
        <title>Genome sequencing of the multicellular alga Astrephomene provides insights into convergent evolution of germ-soma differentiation.</title>
        <authorList>
            <person name="Yamashita S."/>
            <person name="Yamamoto K."/>
            <person name="Matsuzaki R."/>
            <person name="Suzuki S."/>
            <person name="Yamaguchi H."/>
            <person name="Hirooka S."/>
            <person name="Minakuchi Y."/>
            <person name="Miyagishima S."/>
            <person name="Kawachi M."/>
            <person name="Toyoda A."/>
            <person name="Nozaki H."/>
        </authorList>
    </citation>
    <scope>NUCLEOTIDE SEQUENCE [LARGE SCALE GENOMIC DNA]</scope>
    <source>
        <strain evidence="8 9">NIES-4017</strain>
    </source>
</reference>
<dbReference type="GO" id="GO:0016671">
    <property type="term" value="F:oxidoreductase activity, acting on a sulfur group of donors, disulfide as acceptor"/>
    <property type="evidence" value="ECO:0007669"/>
    <property type="project" value="InterPro"/>
</dbReference>
<keyword evidence="5" id="KW-0325">Glycoprotein</keyword>